<dbReference type="InterPro" id="IPR027484">
    <property type="entry name" value="PInositol-4-P-5-kinase_N"/>
</dbReference>
<keyword evidence="14" id="KW-0539">Nucleus</keyword>
<evidence type="ECO:0000256" key="23">
    <source>
        <dbReference type="ARBA" id="ARBA00042280"/>
    </source>
</evidence>
<reference evidence="27" key="2">
    <citation type="submission" date="2025-08" db="UniProtKB">
        <authorList>
            <consortium name="Ensembl"/>
        </authorList>
    </citation>
    <scope>IDENTIFICATION</scope>
</reference>
<dbReference type="GO" id="GO:0005764">
    <property type="term" value="C:lysosome"/>
    <property type="evidence" value="ECO:0007669"/>
    <property type="project" value="UniProtKB-SubCell"/>
</dbReference>
<feature type="region of interest" description="Disordered" evidence="25">
    <location>
        <begin position="316"/>
        <end position="365"/>
    </location>
</feature>
<protein>
    <recommendedName>
        <fullName evidence="19">Phosphatidylinositol 5-phosphate 4-kinase type-2 alpha</fullName>
        <ecNumber evidence="18">2.7.1.149</ecNumber>
    </recommendedName>
    <alternativeName>
        <fullName evidence="20">1-phosphatidylinositol 5-phosphate 4-kinase 2-alpha</fullName>
    </alternativeName>
    <alternativeName>
        <fullName evidence="23">Diphosphoinositide kinase 2-alpha</fullName>
    </alternativeName>
    <alternativeName>
        <fullName evidence="22">Phosphatidylinositol 5-phosphate 4-kinase type II alpha</fullName>
    </alternativeName>
    <alternativeName>
        <fullName evidence="21">PtdIns(5)P-4-kinase isoform 2-alpha</fullName>
    </alternativeName>
</protein>
<organism evidence="27 28">
    <name type="scientific">Pygocentrus nattereri</name>
    <name type="common">Red-bellied piranha</name>
    <dbReference type="NCBI Taxonomy" id="42514"/>
    <lineage>
        <taxon>Eukaryota</taxon>
        <taxon>Metazoa</taxon>
        <taxon>Chordata</taxon>
        <taxon>Craniata</taxon>
        <taxon>Vertebrata</taxon>
        <taxon>Euteleostomi</taxon>
        <taxon>Actinopterygii</taxon>
        <taxon>Neopterygii</taxon>
        <taxon>Teleostei</taxon>
        <taxon>Ostariophysi</taxon>
        <taxon>Characiformes</taxon>
        <taxon>Characoidei</taxon>
        <taxon>Pygocentrus</taxon>
    </lineage>
</organism>
<dbReference type="GO" id="GO:0046854">
    <property type="term" value="P:phosphatidylinositol phosphate biosynthetic process"/>
    <property type="evidence" value="ECO:0007669"/>
    <property type="project" value="TreeGrafter"/>
</dbReference>
<keyword evidence="5" id="KW-1003">Cell membrane</keyword>
<keyword evidence="11" id="KW-0443">Lipid metabolism</keyword>
<evidence type="ECO:0000313" key="28">
    <source>
        <dbReference type="Proteomes" id="UP001501920"/>
    </source>
</evidence>
<evidence type="ECO:0000256" key="1">
    <source>
        <dbReference type="ARBA" id="ARBA00004123"/>
    </source>
</evidence>
<dbReference type="InterPro" id="IPR027483">
    <property type="entry name" value="PInositol-4-P-4/5-kinase_C_sf"/>
</dbReference>
<keyword evidence="12" id="KW-0472">Membrane</keyword>
<keyword evidence="13" id="KW-0458">Lysosome</keyword>
<name>A0AAR2L2H2_PYGNA</name>
<dbReference type="Proteomes" id="UP001501920">
    <property type="component" value="Chromosome 19"/>
</dbReference>
<dbReference type="GO" id="GO:0016309">
    <property type="term" value="F:1-phosphatidylinositol-5-phosphate 4-kinase activity"/>
    <property type="evidence" value="ECO:0007669"/>
    <property type="project" value="UniProtKB-EC"/>
</dbReference>
<feature type="domain" description="PIPK" evidence="26">
    <location>
        <begin position="33"/>
        <end position="440"/>
    </location>
</feature>
<evidence type="ECO:0000256" key="24">
    <source>
        <dbReference type="PROSITE-ProRule" id="PRU00781"/>
    </source>
</evidence>
<keyword evidence="8 24" id="KW-0547">Nucleotide-binding</keyword>
<dbReference type="PANTHER" id="PTHR23086:SF21">
    <property type="entry name" value="PHOSPHATIDYLINOSITOL 5-PHOSPHATE 4-KINASE TYPE-2 ALPHA"/>
    <property type="match status" value="1"/>
</dbReference>
<evidence type="ECO:0000256" key="21">
    <source>
        <dbReference type="ARBA" id="ARBA00041869"/>
    </source>
</evidence>
<reference evidence="27" key="3">
    <citation type="submission" date="2025-09" db="UniProtKB">
        <authorList>
            <consortium name="Ensembl"/>
        </authorList>
    </citation>
    <scope>IDENTIFICATION</scope>
</reference>
<keyword evidence="28" id="KW-1185">Reference proteome</keyword>
<dbReference type="GO" id="GO:0016308">
    <property type="term" value="F:1-phosphatidylinositol-4-phosphate 5-kinase activity"/>
    <property type="evidence" value="ECO:0007669"/>
    <property type="project" value="TreeGrafter"/>
</dbReference>
<keyword evidence="6" id="KW-0963">Cytoplasm</keyword>
<dbReference type="GO" id="GO:0005886">
    <property type="term" value="C:plasma membrane"/>
    <property type="evidence" value="ECO:0007669"/>
    <property type="project" value="UniProtKB-SubCell"/>
</dbReference>
<evidence type="ECO:0000256" key="12">
    <source>
        <dbReference type="ARBA" id="ARBA00023136"/>
    </source>
</evidence>
<dbReference type="InterPro" id="IPR023610">
    <property type="entry name" value="PInositol-4/5-P-5/4-kinase"/>
</dbReference>
<comment type="catalytic activity">
    <reaction evidence="17">
        <text>1,2-dihexadecanoyl-sn-glycero-3-phospho-(1D-myo-inositol-5-phosphate) + GTP = 1,2-dihexadecanoyl-sn-glycero-3-phospho-(1D-myo-inositol-4,5-bisphosphate) + GDP + H(+)</text>
        <dbReference type="Rhea" id="RHEA:55964"/>
        <dbReference type="ChEBI" id="CHEBI:15378"/>
        <dbReference type="ChEBI" id="CHEBI:37565"/>
        <dbReference type="ChEBI" id="CHEBI:58189"/>
        <dbReference type="ChEBI" id="CHEBI:83423"/>
        <dbReference type="ChEBI" id="CHEBI:84968"/>
    </reaction>
    <physiologicalReaction direction="left-to-right" evidence="17">
        <dbReference type="Rhea" id="RHEA:55965"/>
    </physiologicalReaction>
</comment>
<evidence type="ECO:0000256" key="20">
    <source>
        <dbReference type="ARBA" id="ARBA00041775"/>
    </source>
</evidence>
<dbReference type="PANTHER" id="PTHR23086">
    <property type="entry name" value="PHOSPHATIDYLINOSITOL-4-PHOSPHATE 5-KINASE"/>
    <property type="match status" value="1"/>
</dbReference>
<dbReference type="SMART" id="SM00330">
    <property type="entry name" value="PIPKc"/>
    <property type="match status" value="1"/>
</dbReference>
<feature type="compositionally biased region" description="Acidic residues" evidence="25">
    <location>
        <begin position="317"/>
        <end position="339"/>
    </location>
</feature>
<evidence type="ECO:0000256" key="19">
    <source>
        <dbReference type="ARBA" id="ARBA00040083"/>
    </source>
</evidence>
<dbReference type="Gene3D" id="3.30.810.10">
    <property type="entry name" value="2-Layer Sandwich"/>
    <property type="match status" value="3"/>
</dbReference>
<evidence type="ECO:0000259" key="26">
    <source>
        <dbReference type="PROSITE" id="PS51455"/>
    </source>
</evidence>
<dbReference type="Pfam" id="PF01504">
    <property type="entry name" value="PIP5K"/>
    <property type="match status" value="2"/>
</dbReference>
<proteinExistence type="predicted"/>
<dbReference type="Ensembl" id="ENSPNAT00000084961.1">
    <property type="protein sequence ID" value="ENSPNAP00000068832.1"/>
    <property type="gene ID" value="ENSPNAG00000015363.2"/>
</dbReference>
<evidence type="ECO:0000256" key="16">
    <source>
        <dbReference type="ARBA" id="ARBA00036698"/>
    </source>
</evidence>
<dbReference type="SUPFAM" id="SSF56104">
    <property type="entry name" value="SAICAR synthase-like"/>
    <property type="match status" value="2"/>
</dbReference>
<reference evidence="27 28" key="1">
    <citation type="submission" date="2020-10" db="EMBL/GenBank/DDBJ databases">
        <title>Pygocentrus nattereri (red-bellied piranha) genome, fPygNat1, primary haplotype.</title>
        <authorList>
            <person name="Myers G."/>
            <person name="Meyer A."/>
            <person name="Karagic N."/>
            <person name="Pippel M."/>
            <person name="Winkler S."/>
            <person name="Tracey A."/>
            <person name="Wood J."/>
            <person name="Formenti G."/>
            <person name="Howe K."/>
            <person name="Fedrigo O."/>
            <person name="Jarvis E.D."/>
        </authorList>
    </citation>
    <scope>NUCLEOTIDE SEQUENCE [LARGE SCALE GENOMIC DNA]</scope>
</reference>
<dbReference type="InterPro" id="IPR002498">
    <property type="entry name" value="PInositol-4-P-4/5-kinase_core"/>
</dbReference>
<keyword evidence="10 24" id="KW-0067">ATP-binding</keyword>
<dbReference type="PROSITE" id="PS51455">
    <property type="entry name" value="PIPK"/>
    <property type="match status" value="1"/>
</dbReference>
<evidence type="ECO:0000256" key="8">
    <source>
        <dbReference type="ARBA" id="ARBA00022741"/>
    </source>
</evidence>
<evidence type="ECO:0000256" key="15">
    <source>
        <dbReference type="ARBA" id="ARBA00036478"/>
    </source>
</evidence>
<sequence length="441" mass="50012">MASAASSLASAIASKTKTKKKHFVSQKVKLFRASDPLLSVLMWGVNHSINELSHIQIPVMLMPDDFKANSKIKVDNHLFNKENMPSHFKFKEYCPLVFRNLRERFAIDDQEYQNSLTRSAPIPSDAQGRSGARFHTSYNKKYVIKIITSEDVAEMHNILKKYHQYIVECHGNTLLPQFLGMYRLTVDGDETYMIVTRNVFSHRLPVHKKYDLKGSTVAREASDKEKTKELPTYKDNDFINDGQKIYMDEESKKVFLEKLKNDVEVYHWSPILPLPICFFPTACLPFLTLHVFHGKIMNSQLKLMDYSLLVGLHDVEQGEQEQPEEESEDNDAGEEEGTESDGGVTGSPPDSPSNTLDSNKPLGPGEFDTNVDVYAIRSNENAPKKEVYFMAIIDILTPYDAKKKAAHAAKTVKHGAGAEISTVNPEQYSKRFYDFITTILS</sequence>
<evidence type="ECO:0000256" key="2">
    <source>
        <dbReference type="ARBA" id="ARBA00004236"/>
    </source>
</evidence>
<dbReference type="GO" id="GO:0005634">
    <property type="term" value="C:nucleus"/>
    <property type="evidence" value="ECO:0007669"/>
    <property type="project" value="UniProtKB-SubCell"/>
</dbReference>
<evidence type="ECO:0000256" key="25">
    <source>
        <dbReference type="SAM" id="MobiDB-lite"/>
    </source>
</evidence>
<dbReference type="FunFam" id="3.30.800.10:FF:000002">
    <property type="entry name" value="Phosphatidylinositol 5-phosphate 4-kinase type-2 beta"/>
    <property type="match status" value="1"/>
</dbReference>
<evidence type="ECO:0000256" key="13">
    <source>
        <dbReference type="ARBA" id="ARBA00023228"/>
    </source>
</evidence>
<evidence type="ECO:0000256" key="5">
    <source>
        <dbReference type="ARBA" id="ARBA00022475"/>
    </source>
</evidence>
<comment type="catalytic activity">
    <reaction evidence="15">
        <text>1,2-dihexadecanoyl-sn-glycero-3-phospho-(1D-myo-inositol-5-phosphate) + ATP = 1,2-dihexadecanoyl-sn-glycero-3-phospho-(1D-myo-inositol-4,5-bisphosphate) + ADP + H(+)</text>
        <dbReference type="Rhea" id="RHEA:55992"/>
        <dbReference type="ChEBI" id="CHEBI:15378"/>
        <dbReference type="ChEBI" id="CHEBI:30616"/>
        <dbReference type="ChEBI" id="CHEBI:83423"/>
        <dbReference type="ChEBI" id="CHEBI:84968"/>
        <dbReference type="ChEBI" id="CHEBI:456216"/>
    </reaction>
    <physiologicalReaction direction="left-to-right" evidence="15">
        <dbReference type="Rhea" id="RHEA:55993"/>
    </physiologicalReaction>
</comment>
<dbReference type="AlphaFoldDB" id="A0AAR2L2H2"/>
<evidence type="ECO:0000256" key="10">
    <source>
        <dbReference type="ARBA" id="ARBA00022840"/>
    </source>
</evidence>
<accession>A0AAR2L2H2</accession>
<comment type="catalytic activity">
    <reaction evidence="16">
        <text>a 1,2-diacyl-sn-glycero-3-phospho-(1D-myo-inositol-5-phosphate) + ATP = a 1,2-diacyl-sn-glycero-3-phospho-(1D-myo-inositol-4,5-bisphosphate) + ADP + H(+)</text>
        <dbReference type="Rhea" id="RHEA:12280"/>
        <dbReference type="ChEBI" id="CHEBI:15378"/>
        <dbReference type="ChEBI" id="CHEBI:30616"/>
        <dbReference type="ChEBI" id="CHEBI:57795"/>
        <dbReference type="ChEBI" id="CHEBI:58456"/>
        <dbReference type="ChEBI" id="CHEBI:456216"/>
        <dbReference type="EC" id="2.7.1.149"/>
    </reaction>
    <physiologicalReaction direction="left-to-right" evidence="16">
        <dbReference type="Rhea" id="RHEA:12281"/>
    </physiologicalReaction>
</comment>
<dbReference type="EC" id="2.7.1.149" evidence="18"/>
<keyword evidence="9 24" id="KW-0418">Kinase</keyword>
<evidence type="ECO:0000256" key="7">
    <source>
        <dbReference type="ARBA" id="ARBA00022679"/>
    </source>
</evidence>
<evidence type="ECO:0000256" key="3">
    <source>
        <dbReference type="ARBA" id="ARBA00004371"/>
    </source>
</evidence>
<evidence type="ECO:0000256" key="14">
    <source>
        <dbReference type="ARBA" id="ARBA00023242"/>
    </source>
</evidence>
<dbReference type="Gene3D" id="3.30.800.10">
    <property type="entry name" value="Phosphatidylinositol Phosphate Kinase II Beta"/>
    <property type="match status" value="1"/>
</dbReference>
<dbReference type="GO" id="GO:0005524">
    <property type="term" value="F:ATP binding"/>
    <property type="evidence" value="ECO:0007669"/>
    <property type="project" value="UniProtKB-UniRule"/>
</dbReference>
<evidence type="ECO:0000256" key="18">
    <source>
        <dbReference type="ARBA" id="ARBA00039039"/>
    </source>
</evidence>
<comment type="subcellular location">
    <subcellularLocation>
        <location evidence="2">Cell membrane</location>
    </subcellularLocation>
    <subcellularLocation>
        <location evidence="4">Cytoplasm</location>
    </subcellularLocation>
    <subcellularLocation>
        <location evidence="3">Lysosome</location>
    </subcellularLocation>
    <subcellularLocation>
        <location evidence="1">Nucleus</location>
    </subcellularLocation>
</comment>
<evidence type="ECO:0000256" key="22">
    <source>
        <dbReference type="ARBA" id="ARBA00042005"/>
    </source>
</evidence>
<dbReference type="GeneTree" id="ENSGT00940000156508"/>
<evidence type="ECO:0000256" key="17">
    <source>
        <dbReference type="ARBA" id="ARBA00036950"/>
    </source>
</evidence>
<evidence type="ECO:0000256" key="6">
    <source>
        <dbReference type="ARBA" id="ARBA00022490"/>
    </source>
</evidence>
<evidence type="ECO:0000313" key="27">
    <source>
        <dbReference type="Ensembl" id="ENSPNAP00000068832.1"/>
    </source>
</evidence>
<evidence type="ECO:0000256" key="11">
    <source>
        <dbReference type="ARBA" id="ARBA00023098"/>
    </source>
</evidence>
<keyword evidence="7 24" id="KW-0808">Transferase</keyword>
<dbReference type="FunFam" id="3.30.810.10:FF:000003">
    <property type="entry name" value="Phosphatidylinositol 5-phosphate 4-kinase type-2 beta"/>
    <property type="match status" value="1"/>
</dbReference>
<evidence type="ECO:0000256" key="4">
    <source>
        <dbReference type="ARBA" id="ARBA00004496"/>
    </source>
</evidence>
<evidence type="ECO:0000256" key="9">
    <source>
        <dbReference type="ARBA" id="ARBA00022777"/>
    </source>
</evidence>